<evidence type="ECO:0000313" key="1">
    <source>
        <dbReference type="EMBL" id="AUB40511.1"/>
    </source>
</evidence>
<dbReference type="KEGG" id="nfl:COO91_06528"/>
<accession>A0A2K8SYJ1</accession>
<reference evidence="1 2" key="1">
    <citation type="submission" date="2017-11" db="EMBL/GenBank/DDBJ databases">
        <title>Complete genome of a free-living desiccation-tolerant cyanobacterium and its photosynthetic adaptation to extreme terrestrial habitat.</title>
        <authorList>
            <person name="Shang J."/>
        </authorList>
    </citation>
    <scope>NUCLEOTIDE SEQUENCE [LARGE SCALE GENOMIC DNA]</scope>
    <source>
        <strain evidence="1 2">CCNUN1</strain>
    </source>
</reference>
<evidence type="ECO:0000313" key="2">
    <source>
        <dbReference type="Proteomes" id="UP000232003"/>
    </source>
</evidence>
<gene>
    <name evidence="1" type="ORF">COO91_06528</name>
</gene>
<name>A0A2K8SYJ1_9NOSO</name>
<dbReference type="Proteomes" id="UP000232003">
    <property type="component" value="Chromosome"/>
</dbReference>
<organism evidence="1 2">
    <name type="scientific">Nostoc flagelliforme CCNUN1</name>
    <dbReference type="NCBI Taxonomy" id="2038116"/>
    <lineage>
        <taxon>Bacteria</taxon>
        <taxon>Bacillati</taxon>
        <taxon>Cyanobacteriota</taxon>
        <taxon>Cyanophyceae</taxon>
        <taxon>Nostocales</taxon>
        <taxon>Nostocaceae</taxon>
        <taxon>Nostoc</taxon>
    </lineage>
</organism>
<proteinExistence type="predicted"/>
<dbReference type="AlphaFoldDB" id="A0A2K8SYJ1"/>
<dbReference type="EMBL" id="CP024785">
    <property type="protein sequence ID" value="AUB40511.1"/>
    <property type="molecule type" value="Genomic_DNA"/>
</dbReference>
<sequence>MGFITPTSPHRKMFLHCDANFLLVQSNYLDSNKLGQLPFKKAQAEF</sequence>
<keyword evidence="2" id="KW-1185">Reference proteome</keyword>
<protein>
    <submittedName>
        <fullName evidence="1">Uncharacterized protein</fullName>
    </submittedName>
</protein>